<evidence type="ECO:0000313" key="7">
    <source>
        <dbReference type="Proteomes" id="UP000799438"/>
    </source>
</evidence>
<dbReference type="GO" id="GO:0008688">
    <property type="term" value="F:3-(3-hydroxyphenyl)propionate hydroxylase activity"/>
    <property type="evidence" value="ECO:0007669"/>
    <property type="project" value="TreeGrafter"/>
</dbReference>
<dbReference type="RefSeq" id="XP_033394097.1">
    <property type="nucleotide sequence ID" value="XM_033538408.1"/>
</dbReference>
<dbReference type="InterPro" id="IPR050631">
    <property type="entry name" value="PheA/TfdB_FAD_monoxygenase"/>
</dbReference>
<dbReference type="AlphaFoldDB" id="A0A6A6B587"/>
<dbReference type="Gene3D" id="3.30.9.10">
    <property type="entry name" value="D-Amino Acid Oxidase, subunit A, domain 2"/>
    <property type="match status" value="1"/>
</dbReference>
<dbReference type="SUPFAM" id="SSF51905">
    <property type="entry name" value="FAD/NAD(P)-binding domain"/>
    <property type="match status" value="1"/>
</dbReference>
<organism evidence="6 7">
    <name type="scientific">Aplosporella prunicola CBS 121167</name>
    <dbReference type="NCBI Taxonomy" id="1176127"/>
    <lineage>
        <taxon>Eukaryota</taxon>
        <taxon>Fungi</taxon>
        <taxon>Dikarya</taxon>
        <taxon>Ascomycota</taxon>
        <taxon>Pezizomycotina</taxon>
        <taxon>Dothideomycetes</taxon>
        <taxon>Dothideomycetes incertae sedis</taxon>
        <taxon>Botryosphaeriales</taxon>
        <taxon>Aplosporellaceae</taxon>
        <taxon>Aplosporella</taxon>
    </lineage>
</organism>
<feature type="region of interest" description="Disordered" evidence="4">
    <location>
        <begin position="240"/>
        <end position="262"/>
    </location>
</feature>
<protein>
    <recommendedName>
        <fullName evidence="5">FAD-binding domain-containing protein</fullName>
    </recommendedName>
</protein>
<feature type="compositionally biased region" description="Gly residues" evidence="4">
    <location>
        <begin position="253"/>
        <end position="262"/>
    </location>
</feature>
<evidence type="ECO:0000256" key="2">
    <source>
        <dbReference type="ARBA" id="ARBA00022827"/>
    </source>
</evidence>
<feature type="domain" description="FAD-binding" evidence="5">
    <location>
        <begin position="14"/>
        <end position="396"/>
    </location>
</feature>
<proteinExistence type="predicted"/>
<keyword evidence="3" id="KW-0560">Oxidoreductase</keyword>
<gene>
    <name evidence="6" type="ORF">K452DRAFT_256622</name>
</gene>
<dbReference type="PANTHER" id="PTHR43476:SF3">
    <property type="entry name" value="FAD-BINDING MONOOXYGENASE"/>
    <property type="match status" value="1"/>
</dbReference>
<name>A0A6A6B587_9PEZI</name>
<reference evidence="6" key="1">
    <citation type="journal article" date="2020" name="Stud. Mycol.">
        <title>101 Dothideomycetes genomes: a test case for predicting lifestyles and emergence of pathogens.</title>
        <authorList>
            <person name="Haridas S."/>
            <person name="Albert R."/>
            <person name="Binder M."/>
            <person name="Bloem J."/>
            <person name="Labutti K."/>
            <person name="Salamov A."/>
            <person name="Andreopoulos B."/>
            <person name="Baker S."/>
            <person name="Barry K."/>
            <person name="Bills G."/>
            <person name="Bluhm B."/>
            <person name="Cannon C."/>
            <person name="Castanera R."/>
            <person name="Culley D."/>
            <person name="Daum C."/>
            <person name="Ezra D."/>
            <person name="Gonzalez J."/>
            <person name="Henrissat B."/>
            <person name="Kuo A."/>
            <person name="Liang C."/>
            <person name="Lipzen A."/>
            <person name="Lutzoni F."/>
            <person name="Magnuson J."/>
            <person name="Mondo S."/>
            <person name="Nolan M."/>
            <person name="Ohm R."/>
            <person name="Pangilinan J."/>
            <person name="Park H.-J."/>
            <person name="Ramirez L."/>
            <person name="Alfaro M."/>
            <person name="Sun H."/>
            <person name="Tritt A."/>
            <person name="Yoshinaga Y."/>
            <person name="Zwiers L.-H."/>
            <person name="Turgeon B."/>
            <person name="Goodwin S."/>
            <person name="Spatafora J."/>
            <person name="Crous P."/>
            <person name="Grigoriev I."/>
        </authorList>
    </citation>
    <scope>NUCLEOTIDE SEQUENCE</scope>
    <source>
        <strain evidence="6">CBS 121167</strain>
    </source>
</reference>
<evidence type="ECO:0000313" key="6">
    <source>
        <dbReference type="EMBL" id="KAF2138384.1"/>
    </source>
</evidence>
<accession>A0A6A6B587</accession>
<dbReference type="Proteomes" id="UP000799438">
    <property type="component" value="Unassembled WGS sequence"/>
</dbReference>
<keyword evidence="2" id="KW-0274">FAD</keyword>
<dbReference type="InterPro" id="IPR036188">
    <property type="entry name" value="FAD/NAD-bd_sf"/>
</dbReference>
<evidence type="ECO:0000259" key="5">
    <source>
        <dbReference type="Pfam" id="PF01494"/>
    </source>
</evidence>
<keyword evidence="7" id="KW-1185">Reference proteome</keyword>
<evidence type="ECO:0000256" key="1">
    <source>
        <dbReference type="ARBA" id="ARBA00022630"/>
    </source>
</evidence>
<evidence type="ECO:0000256" key="3">
    <source>
        <dbReference type="ARBA" id="ARBA00023002"/>
    </source>
</evidence>
<dbReference type="GO" id="GO:0071949">
    <property type="term" value="F:FAD binding"/>
    <property type="evidence" value="ECO:0007669"/>
    <property type="project" value="InterPro"/>
</dbReference>
<evidence type="ECO:0000256" key="4">
    <source>
        <dbReference type="SAM" id="MobiDB-lite"/>
    </source>
</evidence>
<dbReference type="Gene3D" id="3.50.50.60">
    <property type="entry name" value="FAD/NAD(P)-binding domain"/>
    <property type="match status" value="2"/>
</dbReference>
<dbReference type="GO" id="GO:0019622">
    <property type="term" value="P:3-(3-hydroxy)phenylpropionate catabolic process"/>
    <property type="evidence" value="ECO:0007669"/>
    <property type="project" value="TreeGrafter"/>
</dbReference>
<dbReference type="InterPro" id="IPR002938">
    <property type="entry name" value="FAD-bd"/>
</dbReference>
<dbReference type="Pfam" id="PF01494">
    <property type="entry name" value="FAD_binding_3"/>
    <property type="match status" value="1"/>
</dbReference>
<dbReference type="OrthoDB" id="10016252at2759"/>
<dbReference type="PRINTS" id="PR00420">
    <property type="entry name" value="RNGMNOXGNASE"/>
</dbReference>
<dbReference type="GeneID" id="54295904"/>
<keyword evidence="1" id="KW-0285">Flavoprotein</keyword>
<feature type="compositionally biased region" description="Acidic residues" evidence="4">
    <location>
        <begin position="242"/>
        <end position="252"/>
    </location>
</feature>
<sequence length="464" mass="48208">MAHDTPAPPPPPPTPILIIGAGPVGLFLALLLAQANLPVLLLEASTSPDPAPKAMTHLPSILPDFRAAGVYDALVAAARGLVDQGICFRDAQTGVVLAEMPRPGKGVGEGPLTVPQPTFCNILRQKLQEFPHVTLRAGVAVKSLTQQRNGVEVLAEAFSSSPSSSDTLTFTARYVVAADGAHSAVRTAAGIPFEGATLPRRLVACDVRYDFTGRAGWVGGNFLAGREWAGLVGPILAPEAGAEGEGEDEGDGVGEGIGEGVGNGKGKKTVGLWRVSFSVPEEEWLDTPAALDALVRQRLGKMLPEGGPDPLDACTIERVAPYRAQQLCAATFRKANVLLVGDAAHLTNPYAGLGLNTGLLDASSLATVLSAHLLRGAPPQLLDAWARARRDTFVNAVDPVSRAAFWSLLDPDVATLRERHPVLRAVGGGAGGGVGGRDGAVKGKPAKGPMALRTDVRALEGWVD</sequence>
<dbReference type="PANTHER" id="PTHR43476">
    <property type="entry name" value="3-(3-HYDROXY-PHENYL)PROPIONATE/3-HYDROXYCINNAMIC ACID HYDROXYLASE"/>
    <property type="match status" value="1"/>
</dbReference>
<dbReference type="EMBL" id="ML995497">
    <property type="protein sequence ID" value="KAF2138384.1"/>
    <property type="molecule type" value="Genomic_DNA"/>
</dbReference>